<evidence type="ECO:0000313" key="3">
    <source>
        <dbReference type="Proteomes" id="UP000677265"/>
    </source>
</evidence>
<protein>
    <submittedName>
        <fullName evidence="2">Uncharacterized protein</fullName>
    </submittedName>
</protein>
<reference evidence="2 3" key="1">
    <citation type="submission" date="2022-03" db="EMBL/GenBank/DDBJ databases">
        <title>Novel Bacillus species.</title>
        <authorList>
            <person name="Liu G."/>
        </authorList>
    </citation>
    <scope>NUCLEOTIDE SEQUENCE [LARGE SCALE GENOMIC DNA]</scope>
    <source>
        <strain evidence="2 3">FJAT-50051</strain>
    </source>
</reference>
<dbReference type="RefSeq" id="WP_241113891.1">
    <property type="nucleotide sequence ID" value="NZ_JAGYPE020000027.1"/>
</dbReference>
<gene>
    <name evidence="2" type="ORF">KHB02_015550</name>
</gene>
<sequence>MTQHITTGPYPGQTGGCIAEYNHSTLSHVPHHYSPSHNPNHNPYYQQPMTGPGFQGIPSWRPPGGSYPFLY</sequence>
<feature type="region of interest" description="Disordered" evidence="1">
    <location>
        <begin position="28"/>
        <end position="57"/>
    </location>
</feature>
<dbReference type="EMBL" id="JAGYPE020000027">
    <property type="protein sequence ID" value="MCH6266937.1"/>
    <property type="molecule type" value="Genomic_DNA"/>
</dbReference>
<keyword evidence="3" id="KW-1185">Reference proteome</keyword>
<name>A0A9J6MR12_9BACI</name>
<proteinExistence type="predicted"/>
<accession>A0A9J6MR12</accession>
<evidence type="ECO:0000313" key="2">
    <source>
        <dbReference type="EMBL" id="MCH6266937.1"/>
    </source>
</evidence>
<feature type="compositionally biased region" description="Low complexity" evidence="1">
    <location>
        <begin position="32"/>
        <end position="45"/>
    </location>
</feature>
<dbReference type="AlphaFoldDB" id="A0A9J6MR12"/>
<evidence type="ECO:0000256" key="1">
    <source>
        <dbReference type="SAM" id="MobiDB-lite"/>
    </source>
</evidence>
<dbReference type="Proteomes" id="UP000677265">
    <property type="component" value="Unassembled WGS sequence"/>
</dbReference>
<comment type="caution">
    <text evidence="2">The sequence shown here is derived from an EMBL/GenBank/DDBJ whole genome shotgun (WGS) entry which is preliminary data.</text>
</comment>
<organism evidence="2 3">
    <name type="scientific">Neobacillus citreus</name>
    <dbReference type="NCBI Taxonomy" id="2833578"/>
    <lineage>
        <taxon>Bacteria</taxon>
        <taxon>Bacillati</taxon>
        <taxon>Bacillota</taxon>
        <taxon>Bacilli</taxon>
        <taxon>Bacillales</taxon>
        <taxon>Bacillaceae</taxon>
        <taxon>Neobacillus</taxon>
    </lineage>
</organism>